<reference evidence="2 3" key="1">
    <citation type="submission" date="2020-07" db="EMBL/GenBank/DDBJ databases">
        <title>Sequencing the genomes of 1000 actinobacteria strains.</title>
        <authorList>
            <person name="Klenk H.-P."/>
        </authorList>
    </citation>
    <scope>NUCLEOTIDE SEQUENCE [LARGE SCALE GENOMIC DNA]</scope>
    <source>
        <strain evidence="2 3">CXB654</strain>
    </source>
</reference>
<keyword evidence="1" id="KW-0472">Membrane</keyword>
<evidence type="ECO:0000313" key="3">
    <source>
        <dbReference type="Proteomes" id="UP000589036"/>
    </source>
</evidence>
<comment type="caution">
    <text evidence="2">The sequence shown here is derived from an EMBL/GenBank/DDBJ whole genome shotgun (WGS) entry which is preliminary data.</text>
</comment>
<accession>A0A852U2X3</accession>
<proteinExistence type="predicted"/>
<name>A0A852U2X3_9ACTN</name>
<dbReference type="EMBL" id="JACCCC010000001">
    <property type="protein sequence ID" value="NYE50578.1"/>
    <property type="molecule type" value="Genomic_DNA"/>
</dbReference>
<keyword evidence="3" id="KW-1185">Reference proteome</keyword>
<protein>
    <recommendedName>
        <fullName evidence="4">ABC transporter permease</fullName>
    </recommendedName>
</protein>
<gene>
    <name evidence="2" type="ORF">HDA32_005698</name>
</gene>
<keyword evidence="1" id="KW-0812">Transmembrane</keyword>
<sequence length="139" mass="15303">MPGLWRLEWLRLFRAHRWIAIAAVYMVFGFTGPFLAKYAAELFAGTSPEAHVELPPPTPADGVEAYVDNGIGLSMLITVIIAAGTMAVDARRPLALFYRTRVRHPRDLVLPRYTVLTIGVISAYVAGATAAWYETAVLN</sequence>
<dbReference type="AlphaFoldDB" id="A0A852U2X3"/>
<feature type="transmembrane region" description="Helical" evidence="1">
    <location>
        <begin position="18"/>
        <end position="36"/>
    </location>
</feature>
<evidence type="ECO:0008006" key="4">
    <source>
        <dbReference type="Google" id="ProtNLM"/>
    </source>
</evidence>
<dbReference type="RefSeq" id="WP_179646035.1">
    <property type="nucleotide sequence ID" value="NZ_BAAAYY010000038.1"/>
</dbReference>
<evidence type="ECO:0000256" key="1">
    <source>
        <dbReference type="SAM" id="Phobius"/>
    </source>
</evidence>
<feature type="transmembrane region" description="Helical" evidence="1">
    <location>
        <begin position="109"/>
        <end position="133"/>
    </location>
</feature>
<evidence type="ECO:0000313" key="2">
    <source>
        <dbReference type="EMBL" id="NYE50578.1"/>
    </source>
</evidence>
<keyword evidence="1" id="KW-1133">Transmembrane helix</keyword>
<feature type="transmembrane region" description="Helical" evidence="1">
    <location>
        <begin position="71"/>
        <end position="88"/>
    </location>
</feature>
<dbReference type="Proteomes" id="UP000589036">
    <property type="component" value="Unassembled WGS sequence"/>
</dbReference>
<organism evidence="2 3">
    <name type="scientific">Spinactinospora alkalitolerans</name>
    <dbReference type="NCBI Taxonomy" id="687207"/>
    <lineage>
        <taxon>Bacteria</taxon>
        <taxon>Bacillati</taxon>
        <taxon>Actinomycetota</taxon>
        <taxon>Actinomycetes</taxon>
        <taxon>Streptosporangiales</taxon>
        <taxon>Nocardiopsidaceae</taxon>
        <taxon>Spinactinospora</taxon>
    </lineage>
</organism>